<name>A0A090EDW4_MESPL</name>
<dbReference type="PANTHER" id="PTHR34595">
    <property type="entry name" value="BLR5612 PROTEIN"/>
    <property type="match status" value="1"/>
</dbReference>
<keyword evidence="4" id="KW-1185">Reference proteome</keyword>
<gene>
    <name evidence="3" type="ORF">MPL3356_80233</name>
</gene>
<dbReference type="Proteomes" id="UP000045285">
    <property type="component" value="Unassembled WGS sequence"/>
</dbReference>
<dbReference type="Pfam" id="PF14403">
    <property type="entry name" value="CP_ATPgrasp_2"/>
    <property type="match status" value="1"/>
</dbReference>
<dbReference type="Gene3D" id="3.40.50.11290">
    <property type="match status" value="1"/>
</dbReference>
<dbReference type="AlphaFoldDB" id="A0A090EDW4"/>
<protein>
    <submittedName>
        <fullName evidence="3">Uncharacterized protein</fullName>
    </submittedName>
</protein>
<dbReference type="InterPro" id="IPR051680">
    <property type="entry name" value="ATP-dep_Glu-Cys_Ligase-2"/>
</dbReference>
<dbReference type="STRING" id="69974.MPLDJ20_60403"/>
<evidence type="ECO:0000259" key="2">
    <source>
        <dbReference type="Pfam" id="PF14403"/>
    </source>
</evidence>
<sequence>MAKGNQRRAGGRPRAQGLLERYRPIEGVVDEMVDDSGSPRPAWRFFIDALDDLGAERLGQRFARADQYLRDAGVYYRVYEQAGANEREWPLAHVPLLIDEKEWAEISAGLVQRADLFEAILADIYGPNRLIEKGILPAGLIAASPEYLRPVAGVRPASGHFLHMVAFELGRGPDGRWWVLGDRAQAPSGAGFALENRVATTRALSDVYGEMHVHRLAGFFRRFRDALNGMANDSGGRVAILTPGPLNETYYEHAYIARYLGIMLLEGEDLTVSGGRLMVRTVSGLMPIGVLWRRLDAAFADPLELRPDSQIGTPGLVEAIRRGMVSAVNALGSGLIETRALLSFLPRIARELQGDDLKLPSIATWWCGQEAERAHVLANIDRMVVGPALSTRLAFEDDGATRLGSSLSAGERAELVARIEADGAGFVGQEAVTLSTTPVFVGGVLEPRPASLRVYLARTPEGWTVMPGGFARVGFSLDPTAIAMQRGGQAADVWVVSDRPVEHETLLPQEHEGFTRTMPGSLPSRAAENLTWLGRYIERSEDTVRVLRAYHVRLAETSDPDMPLLADIRDYLEPFGIEVETAIPQGLIGTLDSAVYSAGQIRDRFSPDGWLALKDLSKTIHKFAETVAPGDDATRAMTVMLRKLAGFSGLLHENMYRFTGWRFLEIGRRLERGIQTARTLSRLTRNGAPEGALDMMLEIGDSVMTHRRQYPVQAGRRTVIDLLALDPLNPRSILFQLERLKAEIGMLPSVGGEGHMSPAAKEILQLNTAIAVMEPSDMSAKVLDDLAGQIGDLYNSLSKAYLG</sequence>
<evidence type="ECO:0000313" key="3">
    <source>
        <dbReference type="EMBL" id="CDX28368.1"/>
    </source>
</evidence>
<dbReference type="InterPro" id="IPR025841">
    <property type="entry name" value="CP_ATPgrasp_2"/>
</dbReference>
<dbReference type="Pfam" id="PF04168">
    <property type="entry name" value="Alpha-E"/>
    <property type="match status" value="1"/>
</dbReference>
<dbReference type="Gene3D" id="3.30.1490.270">
    <property type="match status" value="1"/>
</dbReference>
<dbReference type="InterPro" id="IPR007296">
    <property type="entry name" value="DUF403"/>
</dbReference>
<evidence type="ECO:0000313" key="4">
    <source>
        <dbReference type="Proteomes" id="UP000045285"/>
    </source>
</evidence>
<organism evidence="3 4">
    <name type="scientific">Mesorhizobium plurifarium</name>
    <dbReference type="NCBI Taxonomy" id="69974"/>
    <lineage>
        <taxon>Bacteria</taxon>
        <taxon>Pseudomonadati</taxon>
        <taxon>Pseudomonadota</taxon>
        <taxon>Alphaproteobacteria</taxon>
        <taxon>Hyphomicrobiales</taxon>
        <taxon>Phyllobacteriaceae</taxon>
        <taxon>Mesorhizobium</taxon>
    </lineage>
</organism>
<proteinExistence type="predicted"/>
<feature type="domain" description="DUF403" evidence="1">
    <location>
        <begin position="522"/>
        <end position="802"/>
    </location>
</feature>
<reference evidence="4" key="1">
    <citation type="submission" date="2014-08" db="EMBL/GenBank/DDBJ databases">
        <authorList>
            <person name="Moulin L."/>
        </authorList>
    </citation>
    <scope>NUCLEOTIDE SEQUENCE [LARGE SCALE GENOMIC DNA]</scope>
</reference>
<dbReference type="PANTHER" id="PTHR34595:SF2">
    <property type="entry name" value="BLR2978 PROTEIN"/>
    <property type="match status" value="1"/>
</dbReference>
<dbReference type="SUPFAM" id="SSF56059">
    <property type="entry name" value="Glutathione synthetase ATP-binding domain-like"/>
    <property type="match status" value="1"/>
</dbReference>
<dbReference type="EMBL" id="CCMZ01000075">
    <property type="protein sequence ID" value="CDX28368.1"/>
    <property type="molecule type" value="Genomic_DNA"/>
</dbReference>
<evidence type="ECO:0000259" key="1">
    <source>
        <dbReference type="Pfam" id="PF04168"/>
    </source>
</evidence>
<accession>A0A090EDW4</accession>
<feature type="domain" description="Circularly permuted ATP-grasp type 2" evidence="2">
    <location>
        <begin position="95"/>
        <end position="473"/>
    </location>
</feature>